<protein>
    <recommendedName>
        <fullName evidence="5">Pilus assembly protein PilP</fullName>
    </recommendedName>
</protein>
<dbReference type="Proteomes" id="UP001144372">
    <property type="component" value="Unassembled WGS sequence"/>
</dbReference>
<feature type="region of interest" description="Disordered" evidence="1">
    <location>
        <begin position="55"/>
        <end position="109"/>
    </location>
</feature>
<feature type="compositionally biased region" description="Pro residues" evidence="1">
    <location>
        <begin position="78"/>
        <end position="98"/>
    </location>
</feature>
<sequence>MGLSSDRQRPFRCAMMVFLLLSMMPALELQASPSDTLASVQPGIQTGVSTNAQAGAQTADGAKAQAGDPAAALAALPPAAPTPSPEPPVLVPPPPVPAPGSVASRHSDSLRSKITEALLQESFTYEPREMADPFVSFIVPLETSPVGLPKEDDEPDLPPVPQKPLTPLQKMSLAEIENGLKAITWGELGRRAVIEDAAGKGYIVGVGTPAGGRNGVITQIFNDSLVIQQETWDKKSKRMIAQNALVKLKKEKEK</sequence>
<feature type="compositionally biased region" description="Low complexity" evidence="1">
    <location>
        <begin position="59"/>
        <end position="77"/>
    </location>
</feature>
<keyword evidence="4" id="KW-1185">Reference proteome</keyword>
<evidence type="ECO:0000256" key="1">
    <source>
        <dbReference type="SAM" id="MobiDB-lite"/>
    </source>
</evidence>
<evidence type="ECO:0008006" key="5">
    <source>
        <dbReference type="Google" id="ProtNLM"/>
    </source>
</evidence>
<accession>A0A9W6FTX1</accession>
<name>A0A9W6FTX1_9BACT</name>
<dbReference type="EMBL" id="BSDR01000001">
    <property type="protein sequence ID" value="GLI34566.1"/>
    <property type="molecule type" value="Genomic_DNA"/>
</dbReference>
<proteinExistence type="predicted"/>
<evidence type="ECO:0000313" key="4">
    <source>
        <dbReference type="Proteomes" id="UP001144372"/>
    </source>
</evidence>
<comment type="caution">
    <text evidence="3">The sequence shown here is derived from an EMBL/GenBank/DDBJ whole genome shotgun (WGS) entry which is preliminary data.</text>
</comment>
<dbReference type="Gene3D" id="2.30.30.830">
    <property type="match status" value="1"/>
</dbReference>
<feature type="signal peptide" evidence="2">
    <location>
        <begin position="1"/>
        <end position="31"/>
    </location>
</feature>
<organism evidence="3 4">
    <name type="scientific">Desulforhabdus amnigena</name>
    <dbReference type="NCBI Taxonomy" id="40218"/>
    <lineage>
        <taxon>Bacteria</taxon>
        <taxon>Pseudomonadati</taxon>
        <taxon>Thermodesulfobacteriota</taxon>
        <taxon>Syntrophobacteria</taxon>
        <taxon>Syntrophobacterales</taxon>
        <taxon>Syntrophobacteraceae</taxon>
        <taxon>Desulforhabdus</taxon>
    </lineage>
</organism>
<gene>
    <name evidence="3" type="ORF">DAMNIGENAA_19990</name>
</gene>
<keyword evidence="2" id="KW-0732">Signal</keyword>
<dbReference type="AlphaFoldDB" id="A0A9W6FTX1"/>
<feature type="chain" id="PRO_5040802034" description="Pilus assembly protein PilP" evidence="2">
    <location>
        <begin position="32"/>
        <end position="254"/>
    </location>
</feature>
<evidence type="ECO:0000256" key="2">
    <source>
        <dbReference type="SAM" id="SignalP"/>
    </source>
</evidence>
<reference evidence="3" key="1">
    <citation type="submission" date="2022-12" db="EMBL/GenBank/DDBJ databases">
        <title>Reference genome sequencing for broad-spectrum identification of bacterial and archaeal isolates by mass spectrometry.</title>
        <authorList>
            <person name="Sekiguchi Y."/>
            <person name="Tourlousse D.M."/>
        </authorList>
    </citation>
    <scope>NUCLEOTIDE SEQUENCE</scope>
    <source>
        <strain evidence="3">ASRB1</strain>
    </source>
</reference>
<evidence type="ECO:0000313" key="3">
    <source>
        <dbReference type="EMBL" id="GLI34566.1"/>
    </source>
</evidence>